<dbReference type="PANTHER" id="PTHR35671:SF1">
    <property type="entry name" value="PROTEIN TOPAZ1"/>
    <property type="match status" value="1"/>
</dbReference>
<feature type="compositionally biased region" description="Low complexity" evidence="8">
    <location>
        <begin position="1058"/>
        <end position="1071"/>
    </location>
</feature>
<feature type="region of interest" description="Disordered" evidence="8">
    <location>
        <begin position="443"/>
        <end position="476"/>
    </location>
</feature>
<accession>A0A9Q0XP79</accession>
<feature type="compositionally biased region" description="Polar residues" evidence="8">
    <location>
        <begin position="144"/>
        <end position="174"/>
    </location>
</feature>
<protein>
    <recommendedName>
        <fullName evidence="3">Protein TOPAZ1</fullName>
    </recommendedName>
    <alternativeName>
        <fullName evidence="7">Testis- and ovary-specific PAZ domain-containing protein 1</fullName>
    </alternativeName>
</protein>
<evidence type="ECO:0000313" key="10">
    <source>
        <dbReference type="EMBL" id="KAJ7322523.1"/>
    </source>
</evidence>
<keyword evidence="11" id="KW-1185">Reference proteome</keyword>
<feature type="compositionally biased region" description="Polar residues" evidence="8">
    <location>
        <begin position="123"/>
        <end position="136"/>
    </location>
</feature>
<comment type="caution">
    <text evidence="10">The sequence shown here is derived from an EMBL/GenBank/DDBJ whole genome shotgun (WGS) entry which is preliminary data.</text>
</comment>
<dbReference type="Proteomes" id="UP001142489">
    <property type="component" value="Unassembled WGS sequence"/>
</dbReference>
<keyword evidence="6" id="KW-0744">Spermatogenesis</keyword>
<dbReference type="EMBL" id="JAPFRF010000009">
    <property type="protein sequence ID" value="KAJ7322523.1"/>
    <property type="molecule type" value="Genomic_DNA"/>
</dbReference>
<feature type="region of interest" description="Disordered" evidence="8">
    <location>
        <begin position="791"/>
        <end position="811"/>
    </location>
</feature>
<dbReference type="OrthoDB" id="8859650at2759"/>
<comment type="subcellular location">
    <subcellularLocation>
        <location evidence="2">Cytoplasm</location>
        <location evidence="2">Cytosol</location>
    </subcellularLocation>
</comment>
<feature type="region of interest" description="Disordered" evidence="8">
    <location>
        <begin position="91"/>
        <end position="174"/>
    </location>
</feature>
<evidence type="ECO:0000256" key="3">
    <source>
        <dbReference type="ARBA" id="ARBA00016464"/>
    </source>
</evidence>
<evidence type="ECO:0000313" key="11">
    <source>
        <dbReference type="Proteomes" id="UP001142489"/>
    </source>
</evidence>
<feature type="compositionally biased region" description="Polar residues" evidence="8">
    <location>
        <begin position="458"/>
        <end position="470"/>
    </location>
</feature>
<dbReference type="GO" id="GO:0005829">
    <property type="term" value="C:cytosol"/>
    <property type="evidence" value="ECO:0007669"/>
    <property type="project" value="UniProtKB-SubCell"/>
</dbReference>
<name>A0A9Q0XP79_9SAUR</name>
<evidence type="ECO:0000256" key="8">
    <source>
        <dbReference type="SAM" id="MobiDB-lite"/>
    </source>
</evidence>
<dbReference type="Pfam" id="PF14669">
    <property type="entry name" value="Asp_Glu_race_2"/>
    <property type="match status" value="1"/>
</dbReference>
<evidence type="ECO:0000256" key="4">
    <source>
        <dbReference type="ARBA" id="ARBA00022490"/>
    </source>
</evidence>
<keyword evidence="4" id="KW-0963">Cytoplasm</keyword>
<comment type="function">
    <text evidence="1">Important for normal spermatogenesis and male fertility. Specifically required for progression to the post-meiotic stages of spermatocyte development. Seems to be necessary for normal expression levels of a number of testis-expressed gene transcripts, although its role in this process is unclear.</text>
</comment>
<organism evidence="10 11">
    <name type="scientific">Phrynocephalus forsythii</name>
    <dbReference type="NCBI Taxonomy" id="171643"/>
    <lineage>
        <taxon>Eukaryota</taxon>
        <taxon>Metazoa</taxon>
        <taxon>Chordata</taxon>
        <taxon>Craniata</taxon>
        <taxon>Vertebrata</taxon>
        <taxon>Euteleostomi</taxon>
        <taxon>Lepidosauria</taxon>
        <taxon>Squamata</taxon>
        <taxon>Bifurcata</taxon>
        <taxon>Unidentata</taxon>
        <taxon>Episquamata</taxon>
        <taxon>Toxicofera</taxon>
        <taxon>Iguania</taxon>
        <taxon>Acrodonta</taxon>
        <taxon>Agamidae</taxon>
        <taxon>Agaminae</taxon>
        <taxon>Phrynocephalus</taxon>
    </lineage>
</organism>
<dbReference type="PANTHER" id="PTHR35671">
    <property type="entry name" value="PROTEIN TOPAZ1"/>
    <property type="match status" value="1"/>
</dbReference>
<feature type="region of interest" description="Disordered" evidence="8">
    <location>
        <begin position="1054"/>
        <end position="1076"/>
    </location>
</feature>
<evidence type="ECO:0000256" key="2">
    <source>
        <dbReference type="ARBA" id="ARBA00004514"/>
    </source>
</evidence>
<proteinExistence type="predicted"/>
<evidence type="ECO:0000256" key="5">
    <source>
        <dbReference type="ARBA" id="ARBA00022782"/>
    </source>
</evidence>
<gene>
    <name evidence="10" type="ORF">JRQ81_018810</name>
</gene>
<evidence type="ECO:0000256" key="7">
    <source>
        <dbReference type="ARBA" id="ARBA00031943"/>
    </source>
</evidence>
<feature type="region of interest" description="Disordered" evidence="8">
    <location>
        <begin position="37"/>
        <end position="57"/>
    </location>
</feature>
<dbReference type="InterPro" id="IPR029435">
    <property type="entry name" value="TOPAZ1_dom"/>
</dbReference>
<dbReference type="GO" id="GO:0030154">
    <property type="term" value="P:cell differentiation"/>
    <property type="evidence" value="ECO:0007669"/>
    <property type="project" value="UniProtKB-KW"/>
</dbReference>
<feature type="compositionally biased region" description="Basic and acidic residues" evidence="8">
    <location>
        <begin position="37"/>
        <end position="54"/>
    </location>
</feature>
<dbReference type="InterPro" id="IPR038952">
    <property type="entry name" value="TOPAZ1"/>
</dbReference>
<evidence type="ECO:0000259" key="9">
    <source>
        <dbReference type="Pfam" id="PF14669"/>
    </source>
</evidence>
<reference evidence="10" key="1">
    <citation type="journal article" date="2023" name="DNA Res.">
        <title>Chromosome-level genome assembly of Phrynocephalus forsythii using third-generation DNA sequencing and Hi-C analysis.</title>
        <authorList>
            <person name="Qi Y."/>
            <person name="Zhao W."/>
            <person name="Zhao Y."/>
            <person name="Niu C."/>
            <person name="Cao S."/>
            <person name="Zhang Y."/>
        </authorList>
    </citation>
    <scope>NUCLEOTIDE SEQUENCE</scope>
    <source>
        <tissue evidence="10">Muscle</tissue>
    </source>
</reference>
<keyword evidence="5" id="KW-0221">Differentiation</keyword>
<sequence length="1731" mass="195272">MNSLLEPEQVTEDSVVSAMRLRKKQTHSLVNSELCKDDRNLHEKGRRSVTELKSQKVGKNLQESSCCSASEQEPQKKTWNLRKRTVSVISEQKACEDQGKKQRTKKGPSMQSVSHLKRKGQKNCKSQLQSPENCSRNPLKVEWSSVSSQSNGSLETTELSSQLDGTQRQANSSTLRWIEPQELKRKRENFTFTLTDILETVEVTEQSSPCLLKCLANREENKKFRSSVGKEMHRMVTRAFLKGKGCENDTKKLNWTPEFSVGEIPDCKKGIYGSSVVVEQAADWNDSRKQTGGKEEFLTSAEVKKESKTSRKQTLEVSNAQLGKLSETDFGISQDCSIQNLLEQSVHLPVSKSEKTDNKDSIRLSFGKGCQTNCGTASCPFTNIKCPQLSDIKVAENKSGAYQDEEAMGLSQHSGLPHRIERIPVVRLHNCSHVKSLLKPTGIKTAQKQGTLLPPSSGMGQNDSNSNSSVVEPGRSVPEESMLMGKEMCHNITNLTEYQNGKCFRESKWGMNFKKSSKRIKISKNVEKSVVQKVFTNTNIQAVTGLQLKEDPGTLGSLVLEKVECDETTCLSSLDHTPDFQEQFPRTLQKQVTNLSNSEGMREAHVVTCNTNTFEKSAVLRKRKNVLDLKSTEPQTECSNKVSDTNSQVTTSDSIVVSHAAKGKRTTIRKGASKIERVFQPYSCQRTIPISGKNVWPRESCARTSLCFYENHVADLKRGGLRDTDSSVKCGQTDLHETLTNTSKSLTDNVMDLKTEENTTSESVLCIGKVISTFDNKNKFSMEMERAKQYTSGTKIGKKSKRDSKSLRNGAKSKGNIMKEKFIDNHSSTLLCGKGKTNDQKTSIAKKELLLKTLITENISDFKIPELKDKIEPMKSKYANSSEKNVCSLQDILEDSTASVNYKGNEALSGHQLQSQQVSANNMLEEQANQLNSEVPEISFKERSTCKDAFVWTSPDSKLETSTWKDNSSSLTAGHTENQMLSTILGSEIKGEGNYSNYLAQEKGNFFTDVLKAYEDDVLVIDVIQDDPDLFGDTEEQDSTCTEEHHTENNFSPTVFSEQQAQPEPESPQLPKGRFQKLCPRENPIPDYGTMSDTNDVPFTADCRLPWKDPYLRPYPTKYIVCRKDKTGVFNLGLGFIPNGYCRTYFNTLKGCERTNCWYSHVPKPGDEKMCTEILKKYISTGEVVLLKRAVQIFTDFYKEGIRRIHLNSQVLNDLLIALLQSCLLKELFYVIHTSITIKILPTADTLLRTFEHVASMNLKEVVPELIDISYKLVDAGMVLDYEHVGFMRKLLSQLQLSSQEITAFMSRFQGAYFHKASLCDFNSTVAEFQHCKEQSDWARLGTLYVNVMRGCENAGDFKKYSLCIANILTSFMKEEKPSIPFCEFAAAVIAEEHHNKTDRTLLGRIGISVMFSYYRKQQWLKARKILDVFHDLKITFTFLKGIIGEERVVSRCHIVNVAVEIFHKCGSLDGAMWVLRESEWVINSLSWPCNSMDVLSRHNLLCTIASECITKSRHEEAFEVLQNLPGFQNYCDGVDVSQYSFLFNQLVDACLKSQHVGLPSTIIEFMMAKNIPVDFKLLRALITSLGRRQLWLKARTHYKSALALGCYPPLEGNLYHKRLLIPSYMSEVEMRLGIEIFLASNASSIHSPGSSNQMLQIVLKRCEDHSIQKEDYYQSAKQRLSQAAQISSPKLFAKPLTVNVNKEQIYSLEYASVLKWLKENMRWAGKAWLF</sequence>
<evidence type="ECO:0000256" key="1">
    <source>
        <dbReference type="ARBA" id="ARBA00002132"/>
    </source>
</evidence>
<feature type="domain" description="Protein TOPAZ1" evidence="9">
    <location>
        <begin position="1329"/>
        <end position="1504"/>
    </location>
</feature>
<evidence type="ECO:0000256" key="6">
    <source>
        <dbReference type="ARBA" id="ARBA00022871"/>
    </source>
</evidence>
<dbReference type="GO" id="GO:0048137">
    <property type="term" value="P:spermatocyte division"/>
    <property type="evidence" value="ECO:0007669"/>
    <property type="project" value="TreeGrafter"/>
</dbReference>